<accession>A0AAP0JZ62</accession>
<organism evidence="5 6">
    <name type="scientific">Stephania yunnanensis</name>
    <dbReference type="NCBI Taxonomy" id="152371"/>
    <lineage>
        <taxon>Eukaryota</taxon>
        <taxon>Viridiplantae</taxon>
        <taxon>Streptophyta</taxon>
        <taxon>Embryophyta</taxon>
        <taxon>Tracheophyta</taxon>
        <taxon>Spermatophyta</taxon>
        <taxon>Magnoliopsida</taxon>
        <taxon>Ranunculales</taxon>
        <taxon>Menispermaceae</taxon>
        <taxon>Menispermoideae</taxon>
        <taxon>Cissampelideae</taxon>
        <taxon>Stephania</taxon>
    </lineage>
</organism>
<dbReference type="InterPro" id="IPR013149">
    <property type="entry name" value="ADH-like_C"/>
</dbReference>
<dbReference type="GO" id="GO:0035925">
    <property type="term" value="F:mRNA 3'-UTR AU-rich region binding"/>
    <property type="evidence" value="ECO:0007669"/>
    <property type="project" value="TreeGrafter"/>
</dbReference>
<dbReference type="InterPro" id="IPR036291">
    <property type="entry name" value="NAD(P)-bd_dom_sf"/>
</dbReference>
<evidence type="ECO:0000313" key="5">
    <source>
        <dbReference type="EMBL" id="KAK9142903.1"/>
    </source>
</evidence>
<gene>
    <name evidence="5" type="ORF">Syun_012303</name>
</gene>
<dbReference type="GO" id="GO:0003960">
    <property type="term" value="F:quinone reductase (NADPH) activity"/>
    <property type="evidence" value="ECO:0007669"/>
    <property type="project" value="TreeGrafter"/>
</dbReference>
<evidence type="ECO:0000259" key="4">
    <source>
        <dbReference type="Pfam" id="PF00107"/>
    </source>
</evidence>
<dbReference type="EMBL" id="JBBNAF010000005">
    <property type="protein sequence ID" value="KAK9142903.1"/>
    <property type="molecule type" value="Genomic_DNA"/>
</dbReference>
<keyword evidence="2" id="KW-0560">Oxidoreductase</keyword>
<evidence type="ECO:0000313" key="6">
    <source>
        <dbReference type="Proteomes" id="UP001420932"/>
    </source>
</evidence>
<dbReference type="SUPFAM" id="SSF51735">
    <property type="entry name" value="NAD(P)-binding Rossmann-fold domains"/>
    <property type="match status" value="1"/>
</dbReference>
<protein>
    <recommendedName>
        <fullName evidence="4">Alcohol dehydrogenase-like C-terminal domain-containing protein</fullName>
    </recommendedName>
</protein>
<keyword evidence="6" id="KW-1185">Reference proteome</keyword>
<feature type="region of interest" description="Disordered" evidence="3">
    <location>
        <begin position="115"/>
        <end position="137"/>
    </location>
</feature>
<dbReference type="PANTHER" id="PTHR48106:SF13">
    <property type="entry name" value="QUINONE OXIDOREDUCTASE-RELATED"/>
    <property type="match status" value="1"/>
</dbReference>
<feature type="domain" description="Alcohol dehydrogenase-like C-terminal" evidence="4">
    <location>
        <begin position="41"/>
        <end position="120"/>
    </location>
</feature>
<dbReference type="Gene3D" id="3.40.50.720">
    <property type="entry name" value="NAD(P)-binding Rossmann-like Domain"/>
    <property type="match status" value="1"/>
</dbReference>
<dbReference type="GO" id="GO:0070402">
    <property type="term" value="F:NADPH binding"/>
    <property type="evidence" value="ECO:0007669"/>
    <property type="project" value="TreeGrafter"/>
</dbReference>
<name>A0AAP0JZ62_9MAGN</name>
<reference evidence="5 6" key="1">
    <citation type="submission" date="2024-01" db="EMBL/GenBank/DDBJ databases">
        <title>Genome assemblies of Stephania.</title>
        <authorList>
            <person name="Yang L."/>
        </authorList>
    </citation>
    <scope>NUCLEOTIDE SEQUENCE [LARGE SCALE GENOMIC DNA]</scope>
    <source>
        <strain evidence="5">YNDBR</strain>
        <tissue evidence="5">Leaf</tissue>
    </source>
</reference>
<sequence>MAELAVDGRGERRSLLQTTEADDGAWLRTDADSEDVAAVGGVGSLLCQWANALGAIVIGIVSTEAKAVQAKEDGCHHVIMYTQEDFVTAEKELMLFTILSEKTLLRRTSRSGLGMLSSGGSDGSGVGEQGWIRSGVQ</sequence>
<keyword evidence="1" id="KW-0521">NADP</keyword>
<evidence type="ECO:0000256" key="1">
    <source>
        <dbReference type="ARBA" id="ARBA00022857"/>
    </source>
</evidence>
<dbReference type="Proteomes" id="UP001420932">
    <property type="component" value="Unassembled WGS sequence"/>
</dbReference>
<proteinExistence type="predicted"/>
<dbReference type="GO" id="GO:0005829">
    <property type="term" value="C:cytosol"/>
    <property type="evidence" value="ECO:0007669"/>
    <property type="project" value="TreeGrafter"/>
</dbReference>
<evidence type="ECO:0000256" key="3">
    <source>
        <dbReference type="SAM" id="MobiDB-lite"/>
    </source>
</evidence>
<dbReference type="PANTHER" id="PTHR48106">
    <property type="entry name" value="QUINONE OXIDOREDUCTASE PIG3-RELATED"/>
    <property type="match status" value="1"/>
</dbReference>
<dbReference type="Pfam" id="PF00107">
    <property type="entry name" value="ADH_zinc_N"/>
    <property type="match status" value="1"/>
</dbReference>
<evidence type="ECO:0000256" key="2">
    <source>
        <dbReference type="ARBA" id="ARBA00023002"/>
    </source>
</evidence>
<dbReference type="AlphaFoldDB" id="A0AAP0JZ62"/>
<comment type="caution">
    <text evidence="5">The sequence shown here is derived from an EMBL/GenBank/DDBJ whole genome shotgun (WGS) entry which is preliminary data.</text>
</comment>